<dbReference type="Gene3D" id="2.60.120.10">
    <property type="entry name" value="Jelly Rolls"/>
    <property type="match status" value="1"/>
</dbReference>
<organism evidence="6 7">
    <name type="scientific">Xaviernesmea oryzae</name>
    <dbReference type="NCBI Taxonomy" id="464029"/>
    <lineage>
        <taxon>Bacteria</taxon>
        <taxon>Pseudomonadati</taxon>
        <taxon>Pseudomonadota</taxon>
        <taxon>Alphaproteobacteria</taxon>
        <taxon>Hyphomicrobiales</taxon>
        <taxon>Rhizobiaceae</taxon>
        <taxon>Rhizobium/Agrobacterium group</taxon>
        <taxon>Xaviernesmea</taxon>
    </lineage>
</organism>
<dbReference type="SUPFAM" id="SSF46689">
    <property type="entry name" value="Homeodomain-like"/>
    <property type="match status" value="1"/>
</dbReference>
<dbReference type="Pfam" id="PF12833">
    <property type="entry name" value="HTH_18"/>
    <property type="match status" value="1"/>
</dbReference>
<comment type="caution">
    <text evidence="6">The sequence shown here is derived from an EMBL/GenBank/DDBJ whole genome shotgun (WGS) entry which is preliminary data.</text>
</comment>
<sequence>MELTDWLDGPALIAVSGSAAFDAEFPVGDHETEWHSHRRGQLICVDSGLAHIRTPQGSWLLPPRRAGWIPPGEQHWGSMSGVLSAWSVLIAPSACGGLPDRPRVIGVDELMHALVLRAAAWARAERLTPEQARLTTVLLDEICAAPREPLHLPMPRDRRAQKIAKGLLVNPGDTRTLEDWAAFAGLSPRTARRLFLAETGMSFAEWRQQARLVHSLERLAQGDTVGDVADSLGYATASNFIAMFRRAFGETPARYFARRRG</sequence>
<keyword evidence="7" id="KW-1185">Reference proteome</keyword>
<dbReference type="InterPro" id="IPR018062">
    <property type="entry name" value="HTH_AraC-typ_CS"/>
</dbReference>
<dbReference type="AlphaFoldDB" id="A0A1Q9AYR7"/>
<dbReference type="SMART" id="SM00342">
    <property type="entry name" value="HTH_ARAC"/>
    <property type="match status" value="1"/>
</dbReference>
<evidence type="ECO:0000313" key="7">
    <source>
        <dbReference type="Proteomes" id="UP000186364"/>
    </source>
</evidence>
<evidence type="ECO:0000256" key="2">
    <source>
        <dbReference type="ARBA" id="ARBA00023015"/>
    </source>
</evidence>
<evidence type="ECO:0000256" key="3">
    <source>
        <dbReference type="ARBA" id="ARBA00023125"/>
    </source>
</evidence>
<dbReference type="SUPFAM" id="SSF51182">
    <property type="entry name" value="RmlC-like cupins"/>
    <property type="match status" value="1"/>
</dbReference>
<dbReference type="FunFam" id="1.10.10.60:FF:000132">
    <property type="entry name" value="AraC family transcriptional regulator"/>
    <property type="match status" value="1"/>
</dbReference>
<dbReference type="InterPro" id="IPR011051">
    <property type="entry name" value="RmlC_Cupin_sf"/>
</dbReference>
<dbReference type="PROSITE" id="PS01124">
    <property type="entry name" value="HTH_ARAC_FAMILY_2"/>
    <property type="match status" value="1"/>
</dbReference>
<dbReference type="Gene3D" id="1.10.10.60">
    <property type="entry name" value="Homeodomain-like"/>
    <property type="match status" value="1"/>
</dbReference>
<gene>
    <name evidence="6" type="ORF">BJF93_19940</name>
</gene>
<feature type="domain" description="HTH araC/xylS-type" evidence="5">
    <location>
        <begin position="161"/>
        <end position="258"/>
    </location>
</feature>
<dbReference type="PANTHER" id="PTHR11019:SF159">
    <property type="entry name" value="TRANSCRIPTIONAL REGULATOR-RELATED"/>
    <property type="match status" value="1"/>
</dbReference>
<protein>
    <submittedName>
        <fullName evidence="6">AraC family transcriptional regulator</fullName>
    </submittedName>
</protein>
<dbReference type="PROSITE" id="PS00041">
    <property type="entry name" value="HTH_ARAC_FAMILY_1"/>
    <property type="match status" value="1"/>
</dbReference>
<evidence type="ECO:0000256" key="1">
    <source>
        <dbReference type="ARBA" id="ARBA00022491"/>
    </source>
</evidence>
<evidence type="ECO:0000259" key="5">
    <source>
        <dbReference type="PROSITE" id="PS01124"/>
    </source>
</evidence>
<dbReference type="GO" id="GO:0003700">
    <property type="term" value="F:DNA-binding transcription factor activity"/>
    <property type="evidence" value="ECO:0007669"/>
    <property type="project" value="InterPro"/>
</dbReference>
<keyword evidence="3" id="KW-0238">DNA-binding</keyword>
<evidence type="ECO:0000313" key="6">
    <source>
        <dbReference type="EMBL" id="OLP60596.1"/>
    </source>
</evidence>
<proteinExistence type="predicted"/>
<name>A0A1Q9AYR7_9HYPH</name>
<dbReference type="InterPro" id="IPR014710">
    <property type="entry name" value="RmlC-like_jellyroll"/>
</dbReference>
<dbReference type="CDD" id="cd06124">
    <property type="entry name" value="cupin_NimR-like_N"/>
    <property type="match status" value="1"/>
</dbReference>
<dbReference type="EMBL" id="MKIP01000035">
    <property type="protein sequence ID" value="OLP60596.1"/>
    <property type="molecule type" value="Genomic_DNA"/>
</dbReference>
<reference evidence="6 7" key="1">
    <citation type="submission" date="2016-09" db="EMBL/GenBank/DDBJ databases">
        <title>Rhizobium sp. nov., a novel species isolated from the rice rhizosphere.</title>
        <authorList>
            <person name="Zhao J."/>
            <person name="Zhang X."/>
        </authorList>
    </citation>
    <scope>NUCLEOTIDE SEQUENCE [LARGE SCALE GENOMIC DNA]</scope>
    <source>
        <strain evidence="6 7">1.7048</strain>
    </source>
</reference>
<dbReference type="PRINTS" id="PR00032">
    <property type="entry name" value="HTHARAC"/>
</dbReference>
<dbReference type="GO" id="GO:0043565">
    <property type="term" value="F:sequence-specific DNA binding"/>
    <property type="evidence" value="ECO:0007669"/>
    <property type="project" value="InterPro"/>
</dbReference>
<evidence type="ECO:0000256" key="4">
    <source>
        <dbReference type="ARBA" id="ARBA00023163"/>
    </source>
</evidence>
<keyword evidence="2" id="KW-0805">Transcription regulation</keyword>
<dbReference type="InterPro" id="IPR020449">
    <property type="entry name" value="Tscrpt_reg_AraC-type_HTH"/>
</dbReference>
<dbReference type="Proteomes" id="UP000186364">
    <property type="component" value="Unassembled WGS sequence"/>
</dbReference>
<keyword evidence="4" id="KW-0804">Transcription</keyword>
<dbReference type="InterPro" id="IPR009057">
    <property type="entry name" value="Homeodomain-like_sf"/>
</dbReference>
<keyword evidence="1" id="KW-0678">Repressor</keyword>
<dbReference type="InterPro" id="IPR018060">
    <property type="entry name" value="HTH_AraC"/>
</dbReference>
<accession>A0A1Q9AYR7</accession>
<dbReference type="PANTHER" id="PTHR11019">
    <property type="entry name" value="HTH-TYPE TRANSCRIPTIONAL REGULATOR NIMR"/>
    <property type="match status" value="1"/>
</dbReference>